<gene>
    <name evidence="3" type="ORF">ACFQMH_16165</name>
</gene>
<evidence type="ECO:0000256" key="2">
    <source>
        <dbReference type="SAM" id="SignalP"/>
    </source>
</evidence>
<dbReference type="PROSITE" id="PS51257">
    <property type="entry name" value="PROKAR_LIPOPROTEIN"/>
    <property type="match status" value="1"/>
</dbReference>
<evidence type="ECO:0000313" key="3">
    <source>
        <dbReference type="EMBL" id="MFC7013219.1"/>
    </source>
</evidence>
<dbReference type="EMBL" id="JBHSYM010000030">
    <property type="protein sequence ID" value="MFC7013219.1"/>
    <property type="molecule type" value="Genomic_DNA"/>
</dbReference>
<accession>A0ABW2E1S6</accession>
<evidence type="ECO:0000313" key="4">
    <source>
        <dbReference type="Proteomes" id="UP001596409"/>
    </source>
</evidence>
<dbReference type="RefSeq" id="WP_189869466.1">
    <property type="nucleotide sequence ID" value="NZ_BMWA01000004.1"/>
</dbReference>
<name>A0ABW2E1S6_9ACTN</name>
<comment type="caution">
    <text evidence="3">The sequence shown here is derived from an EMBL/GenBank/DDBJ whole genome shotgun (WGS) entry which is preliminary data.</text>
</comment>
<keyword evidence="4" id="KW-1185">Reference proteome</keyword>
<evidence type="ECO:0008006" key="5">
    <source>
        <dbReference type="Google" id="ProtNLM"/>
    </source>
</evidence>
<evidence type="ECO:0000256" key="1">
    <source>
        <dbReference type="SAM" id="MobiDB-lite"/>
    </source>
</evidence>
<feature type="signal peptide" evidence="2">
    <location>
        <begin position="1"/>
        <end position="28"/>
    </location>
</feature>
<dbReference type="Proteomes" id="UP001596409">
    <property type="component" value="Unassembled WGS sequence"/>
</dbReference>
<reference evidence="4" key="1">
    <citation type="journal article" date="2019" name="Int. J. Syst. Evol. Microbiol.">
        <title>The Global Catalogue of Microorganisms (GCM) 10K type strain sequencing project: providing services to taxonomists for standard genome sequencing and annotation.</title>
        <authorList>
            <consortium name="The Broad Institute Genomics Platform"/>
            <consortium name="The Broad Institute Genome Sequencing Center for Infectious Disease"/>
            <person name="Wu L."/>
            <person name="Ma J."/>
        </authorList>
    </citation>
    <scope>NUCLEOTIDE SEQUENCE [LARGE SCALE GENOMIC DNA]</scope>
    <source>
        <strain evidence="4">JCM 4855</strain>
    </source>
</reference>
<feature type="chain" id="PRO_5047186544" description="Lipoprotein" evidence="2">
    <location>
        <begin position="29"/>
        <end position="255"/>
    </location>
</feature>
<protein>
    <recommendedName>
        <fullName evidence="5">Lipoprotein</fullName>
    </recommendedName>
</protein>
<keyword evidence="2" id="KW-0732">Signal</keyword>
<organism evidence="3 4">
    <name type="scientific">Streptomyces viridiviolaceus</name>
    <dbReference type="NCBI Taxonomy" id="68282"/>
    <lineage>
        <taxon>Bacteria</taxon>
        <taxon>Bacillati</taxon>
        <taxon>Actinomycetota</taxon>
        <taxon>Actinomycetes</taxon>
        <taxon>Kitasatosporales</taxon>
        <taxon>Streptomycetaceae</taxon>
        <taxon>Streptomyces</taxon>
    </lineage>
</organism>
<sequence>MHRTPAARPFLAFALSAALGLTVAACYAGGLDSARPAATPPATAQSPAALPSPAVPPALTRDQARAALITEADLGGSWEQTQGAATWRDELLKATTDHAECQRLLDVLYTEEVFAAAPDPRATAALDEGVDGTQLHYRITAHRAADLDRTLTWLETLSSTCGRFTATTEGGEDLEVQVSDMPLPEVGDVGRGLRVMVHAEDVVLTMDLAAVRLGDDAISLTNGGVGEVTQEAVWRAVEVGTARLTEIRRQGRVQV</sequence>
<feature type="region of interest" description="Disordered" evidence="1">
    <location>
        <begin position="35"/>
        <end position="57"/>
    </location>
</feature>
<proteinExistence type="predicted"/>